<evidence type="ECO:0000256" key="8">
    <source>
        <dbReference type="ARBA" id="ARBA00022692"/>
    </source>
</evidence>
<dbReference type="GO" id="GO:0005840">
    <property type="term" value="C:ribosome"/>
    <property type="evidence" value="ECO:0007669"/>
    <property type="project" value="UniProtKB-KW"/>
</dbReference>
<evidence type="ECO:0000256" key="13">
    <source>
        <dbReference type="ARBA" id="ARBA00023136"/>
    </source>
</evidence>
<dbReference type="InterPro" id="IPR003593">
    <property type="entry name" value="AAA+_ATPase"/>
</dbReference>
<dbReference type="SMART" id="SM00382">
    <property type="entry name" value="AAA"/>
    <property type="match status" value="1"/>
</dbReference>
<evidence type="ECO:0000256" key="9">
    <source>
        <dbReference type="ARBA" id="ARBA00022741"/>
    </source>
</evidence>
<reference evidence="20 21" key="1">
    <citation type="submission" date="2014-11" db="EMBL/GenBank/DDBJ databases">
        <title>Genetic blueprint of the zoonotic pathogen Toxocara canis.</title>
        <authorList>
            <person name="Zhu X.-Q."/>
            <person name="Korhonen P.K."/>
            <person name="Cai H."/>
            <person name="Young N.D."/>
            <person name="Nejsum P."/>
            <person name="von Samson-Himmelstjerna G."/>
            <person name="Boag P.R."/>
            <person name="Tan P."/>
            <person name="Li Q."/>
            <person name="Min J."/>
            <person name="Yang Y."/>
            <person name="Wang X."/>
            <person name="Fang X."/>
            <person name="Hall R.S."/>
            <person name="Hofmann A."/>
            <person name="Sternberg P.W."/>
            <person name="Jex A.R."/>
            <person name="Gasser R.B."/>
        </authorList>
    </citation>
    <scope>NUCLEOTIDE SEQUENCE [LARGE SCALE GENOMIC DNA]</scope>
    <source>
        <strain evidence="20">PN_DK_2014</strain>
    </source>
</reference>
<dbReference type="Pfam" id="PF00572">
    <property type="entry name" value="Ribosomal_L13"/>
    <property type="match status" value="1"/>
</dbReference>
<keyword evidence="21" id="KW-1185">Reference proteome</keyword>
<organism evidence="20 21">
    <name type="scientific">Toxocara canis</name>
    <name type="common">Canine roundworm</name>
    <dbReference type="NCBI Taxonomy" id="6265"/>
    <lineage>
        <taxon>Eukaryota</taxon>
        <taxon>Metazoa</taxon>
        <taxon>Ecdysozoa</taxon>
        <taxon>Nematoda</taxon>
        <taxon>Chromadorea</taxon>
        <taxon>Rhabditida</taxon>
        <taxon>Spirurina</taxon>
        <taxon>Ascaridomorpha</taxon>
        <taxon>Ascaridoidea</taxon>
        <taxon>Toxocaridae</taxon>
        <taxon>Toxocara</taxon>
    </lineage>
</organism>
<dbReference type="GO" id="GO:0006508">
    <property type="term" value="P:proteolysis"/>
    <property type="evidence" value="ECO:0007669"/>
    <property type="project" value="UniProtKB-KW"/>
</dbReference>
<dbReference type="PANTHER" id="PTHR23073">
    <property type="entry name" value="26S PROTEASOME REGULATORY SUBUNIT"/>
    <property type="match status" value="1"/>
</dbReference>
<dbReference type="Pfam" id="PF17862">
    <property type="entry name" value="AAA_lid_3"/>
    <property type="match status" value="1"/>
</dbReference>
<dbReference type="InterPro" id="IPR012340">
    <property type="entry name" value="NA-bd_OB-fold"/>
</dbReference>
<dbReference type="GO" id="GO:0003735">
    <property type="term" value="F:structural constituent of ribosome"/>
    <property type="evidence" value="ECO:0007669"/>
    <property type="project" value="InterPro"/>
</dbReference>
<dbReference type="CDD" id="cd00392">
    <property type="entry name" value="Ribosomal_L13"/>
    <property type="match status" value="1"/>
</dbReference>
<keyword evidence="20" id="KW-0645">Protease</keyword>
<dbReference type="InterPro" id="IPR050221">
    <property type="entry name" value="26S_Proteasome_ATPase"/>
</dbReference>
<dbReference type="Gene3D" id="2.40.50.140">
    <property type="entry name" value="Nucleic acid-binding proteins"/>
    <property type="match status" value="1"/>
</dbReference>
<dbReference type="FunFam" id="1.10.8.60:FF:000009">
    <property type="entry name" value="26S protease regulatory subunit 6A"/>
    <property type="match status" value="1"/>
</dbReference>
<dbReference type="GO" id="GO:0005524">
    <property type="term" value="F:ATP binding"/>
    <property type="evidence" value="ECO:0007669"/>
    <property type="project" value="UniProtKB-KW"/>
</dbReference>
<dbReference type="GO" id="GO:0016020">
    <property type="term" value="C:membrane"/>
    <property type="evidence" value="ECO:0007669"/>
    <property type="project" value="UniProtKB-SubCell"/>
</dbReference>
<proteinExistence type="inferred from homology"/>
<dbReference type="GO" id="GO:0016887">
    <property type="term" value="F:ATP hydrolysis activity"/>
    <property type="evidence" value="ECO:0007669"/>
    <property type="project" value="InterPro"/>
</dbReference>
<comment type="similarity">
    <text evidence="4">Belongs to the universal ribosomal protein uL13 family.</text>
</comment>
<feature type="coiled-coil region" evidence="17">
    <location>
        <begin position="32"/>
        <end position="73"/>
    </location>
</feature>
<evidence type="ECO:0000256" key="18">
    <source>
        <dbReference type="SAM" id="MobiDB-lite"/>
    </source>
</evidence>
<dbReference type="GO" id="GO:1990904">
    <property type="term" value="C:ribonucleoprotein complex"/>
    <property type="evidence" value="ECO:0007669"/>
    <property type="project" value="UniProtKB-KW"/>
</dbReference>
<dbReference type="InterPro" id="IPR027417">
    <property type="entry name" value="P-loop_NTPase"/>
</dbReference>
<protein>
    <submittedName>
        <fullName evidence="20">26S protease regulatory subunit 6A</fullName>
    </submittedName>
</protein>
<comment type="similarity">
    <text evidence="6">Belongs to the AAA ATPase family.</text>
</comment>
<evidence type="ECO:0000256" key="5">
    <source>
        <dbReference type="ARBA" id="ARBA00006375"/>
    </source>
</evidence>
<dbReference type="Gene3D" id="3.40.50.300">
    <property type="entry name" value="P-loop containing nucleotide triphosphate hydrolases"/>
    <property type="match status" value="1"/>
</dbReference>
<dbReference type="InterPro" id="IPR036899">
    <property type="entry name" value="Ribosomal_uL13_sf"/>
</dbReference>
<dbReference type="SUPFAM" id="SSF52540">
    <property type="entry name" value="P-loop containing nucleoside triphosphate hydrolases"/>
    <property type="match status" value="1"/>
</dbReference>
<dbReference type="EMBL" id="JPKZ01001342">
    <property type="protein sequence ID" value="KHN82518.1"/>
    <property type="molecule type" value="Genomic_DNA"/>
</dbReference>
<evidence type="ECO:0000256" key="11">
    <source>
        <dbReference type="ARBA" id="ARBA00022942"/>
    </source>
</evidence>
<accession>A0A0B2VLM3</accession>
<dbReference type="InterPro" id="IPR018108">
    <property type="entry name" value="MCP_transmembrane"/>
</dbReference>
<feature type="domain" description="AAA+ ATPase" evidence="19">
    <location>
        <begin position="211"/>
        <end position="350"/>
    </location>
</feature>
<evidence type="ECO:0000313" key="20">
    <source>
        <dbReference type="EMBL" id="KHN82518.1"/>
    </source>
</evidence>
<dbReference type="PROSITE" id="PS50920">
    <property type="entry name" value="SOLCAR"/>
    <property type="match status" value="1"/>
</dbReference>
<dbReference type="OrthoDB" id="9443236at2759"/>
<name>A0A0B2VLM3_TOXCA</name>
<evidence type="ECO:0000313" key="21">
    <source>
        <dbReference type="Proteomes" id="UP000031036"/>
    </source>
</evidence>
<keyword evidence="14" id="KW-0539">Nucleus</keyword>
<dbReference type="HAMAP" id="MF_01366">
    <property type="entry name" value="Ribosomal_uL13"/>
    <property type="match status" value="1"/>
</dbReference>
<evidence type="ECO:0000259" key="19">
    <source>
        <dbReference type="SMART" id="SM00382"/>
    </source>
</evidence>
<evidence type="ECO:0000256" key="3">
    <source>
        <dbReference type="ARBA" id="ARBA00004496"/>
    </source>
</evidence>
<dbReference type="InterPro" id="IPR041569">
    <property type="entry name" value="AAA_lid_3"/>
</dbReference>
<evidence type="ECO:0000256" key="16">
    <source>
        <dbReference type="PROSITE-ProRule" id="PRU00282"/>
    </source>
</evidence>
<dbReference type="InterPro" id="IPR003959">
    <property type="entry name" value="ATPase_AAA_core"/>
</dbReference>
<keyword evidence="12" id="KW-0689">Ribosomal protein</keyword>
<keyword evidence="20" id="KW-0378">Hydrolase</keyword>
<dbReference type="Gene3D" id="1.10.8.60">
    <property type="match status" value="1"/>
</dbReference>
<dbReference type="GO" id="GO:0005634">
    <property type="term" value="C:nucleus"/>
    <property type="evidence" value="ECO:0007669"/>
    <property type="project" value="UniProtKB-SubCell"/>
</dbReference>
<evidence type="ECO:0000256" key="6">
    <source>
        <dbReference type="ARBA" id="ARBA00006914"/>
    </source>
</evidence>
<evidence type="ECO:0000256" key="10">
    <source>
        <dbReference type="ARBA" id="ARBA00022840"/>
    </source>
</evidence>
<dbReference type="GO" id="GO:0005737">
    <property type="term" value="C:cytoplasm"/>
    <property type="evidence" value="ECO:0007669"/>
    <property type="project" value="UniProtKB-SubCell"/>
</dbReference>
<dbReference type="AlphaFoldDB" id="A0A0B2VLM3"/>
<comment type="subcellular location">
    <subcellularLocation>
        <location evidence="3">Cytoplasm</location>
    </subcellularLocation>
    <subcellularLocation>
        <location evidence="2">Membrane</location>
        <topology evidence="2">Multi-pass membrane protein</topology>
    </subcellularLocation>
    <subcellularLocation>
        <location evidence="1">Nucleus</location>
    </subcellularLocation>
</comment>
<keyword evidence="17" id="KW-0175">Coiled coil</keyword>
<feature type="region of interest" description="Disordered" evidence="18">
    <location>
        <begin position="1"/>
        <end position="24"/>
    </location>
</feature>
<dbReference type="FunFam" id="2.40.50.140:FF:000076">
    <property type="entry name" value="26S protease regulatory subunit 6A"/>
    <property type="match status" value="1"/>
</dbReference>
<dbReference type="GO" id="GO:0008233">
    <property type="term" value="F:peptidase activity"/>
    <property type="evidence" value="ECO:0007669"/>
    <property type="project" value="UniProtKB-KW"/>
</dbReference>
<evidence type="ECO:0000256" key="17">
    <source>
        <dbReference type="SAM" id="Coils"/>
    </source>
</evidence>
<evidence type="ECO:0000256" key="4">
    <source>
        <dbReference type="ARBA" id="ARBA00006227"/>
    </source>
</evidence>
<dbReference type="SUPFAM" id="SSF103506">
    <property type="entry name" value="Mitochondrial carrier"/>
    <property type="match status" value="1"/>
</dbReference>
<dbReference type="Pfam" id="PF16450">
    <property type="entry name" value="Prot_ATP_ID_OB_C"/>
    <property type="match status" value="1"/>
</dbReference>
<dbReference type="Gene3D" id="1.50.40.10">
    <property type="entry name" value="Mitochondrial carrier domain"/>
    <property type="match status" value="1"/>
</dbReference>
<sequence length="795" mass="90016">MSSQKPAESEKHEEKMDVEEDPLDEEVLRMSADDLKSRTHLLENEIRIMRSEVQRINHSVQTLKERIKENNERIKVNKTLPYLVSNVVELLELEEMQEEEGANVDLDAHKTKCAVIKTSTRATYFLPVVGLVDPSELKPGDLVGVNKDSYLVLEKLPAEYDSRVKAMEVDERPSEQYSDIGGCDKQIQELIEAVVLPMTHKDRFVNLGIHPPKGVLMYGPPGTGKTMMARAVAAQTKSTFLKLAGPQLVQMFIGDGAKLVRDAFALAKEKAPAIIFIDELDAIGTKRFDSEKAGDREVQRTMLELLNQLDGFQPNDDIKVIAATNRVDVLDPALLRSGRLDRKIELPTPNEDARARIMQIHSRKMNVDKDVNYEELARCTDDFNGAQCKAVCVEAGMIALRRDAVEVMHEDFMDAILEQLHIIEWEHLDLYKFYPLAMASSWSVRCLLYPMSVVKSRLQLQKQNTVYRGMRHAFVHILRNEGFTALYRGFWMTLPQLSASFLYSGAYEKIRDVLQAHAGISSAPFVSALAGAAASASTQLIFVPTDIIAQYMMVHNNPKSFVGSQRNAAVINFIKEDRFGKRLTLGLRVARAVYCVDGIRGTVGIREEAPKIGCLDCSGSTNGCCSLGSGILSMQRDAYKLGDKIAARLAGKYKPIYHPETDCGDHVVVINCKDVAMHGFDWKHTLYHYDREYPKSKALIPAWQIHEYDPCRIMFLAVYKSLGNNVIRRRHIQRLHLFPNDRMPEFIRKNIGVQMEQVQSVPKRSDEYTAEERAAFPRLFKFSDDHVLDWQKPIE</sequence>
<evidence type="ECO:0000256" key="15">
    <source>
        <dbReference type="ARBA" id="ARBA00023274"/>
    </source>
</evidence>
<dbReference type="FunFam" id="3.40.50.300:FF:000037">
    <property type="entry name" value="26S protease regulatory subunit 6A"/>
    <property type="match status" value="1"/>
</dbReference>
<keyword evidence="11" id="KW-0647">Proteasome</keyword>
<dbReference type="GO" id="GO:0000502">
    <property type="term" value="C:proteasome complex"/>
    <property type="evidence" value="ECO:0007669"/>
    <property type="project" value="UniProtKB-KW"/>
</dbReference>
<evidence type="ECO:0000256" key="7">
    <source>
        <dbReference type="ARBA" id="ARBA00022490"/>
    </source>
</evidence>
<evidence type="ECO:0000256" key="2">
    <source>
        <dbReference type="ARBA" id="ARBA00004141"/>
    </source>
</evidence>
<comment type="similarity">
    <text evidence="5">Belongs to the mitochondrial carrier (TC 2.A.29) family.</text>
</comment>
<dbReference type="SUPFAM" id="SSF52161">
    <property type="entry name" value="Ribosomal protein L13"/>
    <property type="match status" value="1"/>
</dbReference>
<dbReference type="PROSITE" id="PS00674">
    <property type="entry name" value="AAA"/>
    <property type="match status" value="1"/>
</dbReference>
<feature type="repeat" description="Solcar" evidence="16">
    <location>
        <begin position="427"/>
        <end position="513"/>
    </location>
</feature>
<dbReference type="Pfam" id="PF00153">
    <property type="entry name" value="Mito_carr"/>
    <property type="match status" value="1"/>
</dbReference>
<keyword evidence="15" id="KW-0687">Ribonucleoprotein</keyword>
<keyword evidence="13 16" id="KW-0472">Membrane</keyword>
<dbReference type="STRING" id="6265.A0A0B2VLM3"/>
<evidence type="ECO:0000256" key="14">
    <source>
        <dbReference type="ARBA" id="ARBA00023242"/>
    </source>
</evidence>
<comment type="caution">
    <text evidence="20">The sequence shown here is derived from an EMBL/GenBank/DDBJ whole genome shotgun (WGS) entry which is preliminary data.</text>
</comment>
<keyword evidence="9" id="KW-0547">Nucleotide-binding</keyword>
<evidence type="ECO:0000256" key="1">
    <source>
        <dbReference type="ARBA" id="ARBA00004123"/>
    </source>
</evidence>
<dbReference type="InterPro" id="IPR005822">
    <property type="entry name" value="Ribosomal_uL13"/>
</dbReference>
<dbReference type="InterPro" id="IPR032501">
    <property type="entry name" value="Prot_ATP_ID_OB_2nd"/>
</dbReference>
<dbReference type="Pfam" id="PF00004">
    <property type="entry name" value="AAA"/>
    <property type="match status" value="1"/>
</dbReference>
<keyword evidence="7" id="KW-0963">Cytoplasm</keyword>
<dbReference type="Gene3D" id="3.90.1180.10">
    <property type="entry name" value="Ribosomal protein L13"/>
    <property type="match status" value="1"/>
</dbReference>
<dbReference type="InterPro" id="IPR003960">
    <property type="entry name" value="ATPase_AAA_CS"/>
</dbReference>
<keyword evidence="8 16" id="KW-0812">Transmembrane</keyword>
<dbReference type="InterPro" id="IPR023395">
    <property type="entry name" value="MCP_dom_sf"/>
</dbReference>
<dbReference type="Proteomes" id="UP000031036">
    <property type="component" value="Unassembled WGS sequence"/>
</dbReference>
<evidence type="ECO:0000256" key="12">
    <source>
        <dbReference type="ARBA" id="ARBA00022980"/>
    </source>
</evidence>
<keyword evidence="10" id="KW-0067">ATP-binding</keyword>
<dbReference type="GO" id="GO:0006412">
    <property type="term" value="P:translation"/>
    <property type="evidence" value="ECO:0007669"/>
    <property type="project" value="InterPro"/>
</dbReference>
<gene>
    <name evidence="20" type="primary">Psmc3</name>
    <name evidence="20" type="ORF">Tcan_15281</name>
</gene>